<organism evidence="7 8">
    <name type="scientific">Youngiibacter fragilis 232.1</name>
    <dbReference type="NCBI Taxonomy" id="994573"/>
    <lineage>
        <taxon>Bacteria</taxon>
        <taxon>Bacillati</taxon>
        <taxon>Bacillota</taxon>
        <taxon>Clostridia</taxon>
        <taxon>Eubacteriales</taxon>
        <taxon>Clostridiaceae</taxon>
        <taxon>Youngiibacter</taxon>
    </lineage>
</organism>
<feature type="transmembrane region" description="Helical" evidence="6">
    <location>
        <begin position="256"/>
        <end position="278"/>
    </location>
</feature>
<dbReference type="OrthoDB" id="9774361at2"/>
<gene>
    <name evidence="7" type="ORF">T472_0207350</name>
</gene>
<feature type="transmembrane region" description="Helical" evidence="6">
    <location>
        <begin position="290"/>
        <end position="310"/>
    </location>
</feature>
<evidence type="ECO:0000256" key="4">
    <source>
        <dbReference type="ARBA" id="ARBA00022989"/>
    </source>
</evidence>
<dbReference type="Proteomes" id="UP000017747">
    <property type="component" value="Unassembled WGS sequence"/>
</dbReference>
<reference evidence="7 8" key="1">
    <citation type="journal article" date="2014" name="Genome Announc.">
        <title>Genome Sequence of Youngiibacter fragilis, the Type Strain of the Genus Youngiibacter.</title>
        <authorList>
            <person name="Wawrik C.B."/>
            <person name="Callaghan A.V."/>
            <person name="Stamps B.W."/>
            <person name="Wawrik B."/>
        </authorList>
    </citation>
    <scope>NUCLEOTIDE SEQUENCE [LARGE SCALE GENOMIC DNA]</scope>
    <source>
        <strain evidence="7 8">232.1</strain>
    </source>
</reference>
<keyword evidence="3 6" id="KW-0812">Transmembrane</keyword>
<dbReference type="PANTHER" id="PTHR21716:SF68">
    <property type="entry name" value="TRANSPORT PROTEIN YTVI-RELATED"/>
    <property type="match status" value="1"/>
</dbReference>
<evidence type="ECO:0000313" key="7">
    <source>
        <dbReference type="EMBL" id="ETA81313.1"/>
    </source>
</evidence>
<sequence>MTNGTVKDHMKRYDQIIIYFVCYTLIFIIFTTTLRYTIPFVLAFIFASVLSRLIRGISSKLKIDQKYIRLPIIILFFGIIGTLVTMLAIGIANQAVRFGVAVVNYFTDNGESIMFWFNEKYHWLISQIENLDPRLIESGNQMLNSALMSIRDISLSLGTAIGKFSVISITGIPSLLLVIIFTVVCTFLFTRLMIKEPHFLLKYLPIEKENKGRFIGILNEGKDMVIKYALSYLLVIFITGLISSFGYMLLGIPYALLLGLVTAFLDLLPILGVSAAYVPLGVYYFAHGNIVVPAGLIILWVIVAVGRNVWEPRIVASTLDMSPIITIMAIFIGLKLNGVLGMFYLMFMAVGFKVLQKVNVIDTFANNINDQTGGVE</sequence>
<comment type="similarity">
    <text evidence="2">Belongs to the autoinducer-2 exporter (AI-2E) (TC 2.A.86) family.</text>
</comment>
<dbReference type="AlphaFoldDB" id="V7I600"/>
<dbReference type="EMBL" id="AXUN02000135">
    <property type="protein sequence ID" value="ETA81313.1"/>
    <property type="molecule type" value="Genomic_DNA"/>
</dbReference>
<dbReference type="eggNOG" id="COG0628">
    <property type="taxonomic scope" value="Bacteria"/>
</dbReference>
<dbReference type="PANTHER" id="PTHR21716">
    <property type="entry name" value="TRANSMEMBRANE PROTEIN"/>
    <property type="match status" value="1"/>
</dbReference>
<feature type="transmembrane region" description="Helical" evidence="6">
    <location>
        <begin position="12"/>
        <end position="30"/>
    </location>
</feature>
<dbReference type="GO" id="GO:0055085">
    <property type="term" value="P:transmembrane transport"/>
    <property type="evidence" value="ECO:0007669"/>
    <property type="project" value="TreeGrafter"/>
</dbReference>
<dbReference type="InterPro" id="IPR002549">
    <property type="entry name" value="AI-2E-like"/>
</dbReference>
<comment type="subcellular location">
    <subcellularLocation>
        <location evidence="1">Membrane</location>
        <topology evidence="1">Multi-pass membrane protein</topology>
    </subcellularLocation>
</comment>
<evidence type="ECO:0000256" key="5">
    <source>
        <dbReference type="ARBA" id="ARBA00023136"/>
    </source>
</evidence>
<dbReference type="Pfam" id="PF01594">
    <property type="entry name" value="AI-2E_transport"/>
    <property type="match status" value="1"/>
</dbReference>
<evidence type="ECO:0000256" key="3">
    <source>
        <dbReference type="ARBA" id="ARBA00022692"/>
    </source>
</evidence>
<feature type="transmembrane region" description="Helical" evidence="6">
    <location>
        <begin position="67"/>
        <end position="92"/>
    </location>
</feature>
<keyword evidence="5 6" id="KW-0472">Membrane</keyword>
<evidence type="ECO:0000256" key="2">
    <source>
        <dbReference type="ARBA" id="ARBA00009773"/>
    </source>
</evidence>
<keyword evidence="8" id="KW-1185">Reference proteome</keyword>
<feature type="transmembrane region" description="Helical" evidence="6">
    <location>
        <begin position="229"/>
        <end position="250"/>
    </location>
</feature>
<feature type="transmembrane region" description="Helical" evidence="6">
    <location>
        <begin position="36"/>
        <end position="55"/>
    </location>
</feature>
<feature type="transmembrane region" description="Helical" evidence="6">
    <location>
        <begin position="164"/>
        <end position="189"/>
    </location>
</feature>
<proteinExistence type="inferred from homology"/>
<name>V7I600_9CLOT</name>
<accession>V7I600</accession>
<evidence type="ECO:0000256" key="1">
    <source>
        <dbReference type="ARBA" id="ARBA00004141"/>
    </source>
</evidence>
<keyword evidence="4 6" id="KW-1133">Transmembrane helix</keyword>
<dbReference type="STRING" id="994573.T472_0207350"/>
<evidence type="ECO:0000256" key="6">
    <source>
        <dbReference type="SAM" id="Phobius"/>
    </source>
</evidence>
<evidence type="ECO:0000313" key="8">
    <source>
        <dbReference type="Proteomes" id="UP000017747"/>
    </source>
</evidence>
<feature type="transmembrane region" description="Helical" evidence="6">
    <location>
        <begin position="322"/>
        <end position="347"/>
    </location>
</feature>
<comment type="caution">
    <text evidence="7">The sequence shown here is derived from an EMBL/GenBank/DDBJ whole genome shotgun (WGS) entry which is preliminary data.</text>
</comment>
<protein>
    <recommendedName>
        <fullName evidence="9">Sporulation integral membrane protein YtvI</fullName>
    </recommendedName>
</protein>
<dbReference type="GO" id="GO:0016020">
    <property type="term" value="C:membrane"/>
    <property type="evidence" value="ECO:0007669"/>
    <property type="project" value="UniProtKB-SubCell"/>
</dbReference>
<evidence type="ECO:0008006" key="9">
    <source>
        <dbReference type="Google" id="ProtNLM"/>
    </source>
</evidence>